<dbReference type="Proteomes" id="UP000051298">
    <property type="component" value="Unassembled WGS sequence"/>
</dbReference>
<evidence type="ECO:0000259" key="1">
    <source>
        <dbReference type="Pfam" id="PF04994"/>
    </source>
</evidence>
<dbReference type="RefSeq" id="WP_058123334.1">
    <property type="nucleotide sequence ID" value="NZ_CYRX01000025.1"/>
</dbReference>
<gene>
    <name evidence="2" type="ORF">THS5294_01617</name>
</gene>
<evidence type="ECO:0000313" key="3">
    <source>
        <dbReference type="Proteomes" id="UP000051298"/>
    </source>
</evidence>
<protein>
    <submittedName>
        <fullName evidence="2">Regulator of competence-specific genes</fullName>
    </submittedName>
</protein>
<proteinExistence type="predicted"/>
<dbReference type="Gene3D" id="1.10.150.20">
    <property type="entry name" value="5' to 3' exonuclease, C-terminal subdomain"/>
    <property type="match status" value="1"/>
</dbReference>
<dbReference type="AlphaFoldDB" id="A0A0P1EYR9"/>
<name>A0A0P1EYR9_9RHOB</name>
<reference evidence="2 3" key="1">
    <citation type="submission" date="2015-09" db="EMBL/GenBank/DDBJ databases">
        <authorList>
            <consortium name="Swine Surveillance"/>
        </authorList>
    </citation>
    <scope>NUCLEOTIDE SEQUENCE [LARGE SCALE GENOMIC DNA]</scope>
    <source>
        <strain evidence="2 3">CECT 5294</strain>
    </source>
</reference>
<evidence type="ECO:0000313" key="2">
    <source>
        <dbReference type="EMBL" id="CUH60328.1"/>
    </source>
</evidence>
<dbReference type="EMBL" id="CYRX01000025">
    <property type="protein sequence ID" value="CUH60328.1"/>
    <property type="molecule type" value="Genomic_DNA"/>
</dbReference>
<dbReference type="InterPro" id="IPR007077">
    <property type="entry name" value="TfoX_C"/>
</dbReference>
<dbReference type="eggNOG" id="ENOG5032S52">
    <property type="taxonomic scope" value="Bacteria"/>
</dbReference>
<feature type="domain" description="TfoX C-terminal" evidence="1">
    <location>
        <begin position="3"/>
        <end position="79"/>
    </location>
</feature>
<organism evidence="2 3">
    <name type="scientific">Thalassobacter stenotrophicus</name>
    <dbReference type="NCBI Taxonomy" id="266809"/>
    <lineage>
        <taxon>Bacteria</taxon>
        <taxon>Pseudomonadati</taxon>
        <taxon>Pseudomonadota</taxon>
        <taxon>Alphaproteobacteria</taxon>
        <taxon>Rhodobacterales</taxon>
        <taxon>Roseobacteraceae</taxon>
        <taxon>Thalassobacter</taxon>
    </lineage>
</organism>
<accession>A0A0P1EYR9</accession>
<dbReference type="STRING" id="266809.PM03_05850"/>
<dbReference type="Pfam" id="PF04994">
    <property type="entry name" value="TfoX_C"/>
    <property type="match status" value="1"/>
</dbReference>
<sequence>MPTPLTNLPNIGPAMADMFAKADIHDAETLRDMGTDAAYGALLRTGKRPHFIPFYVIEMALQGRPWNDCKGREKEALRVRFEAVKAANHDTDRAAFEAIMDAIGVLDRP</sequence>